<dbReference type="EMBL" id="WKFB01000430">
    <property type="protein sequence ID" value="KAF6723402.1"/>
    <property type="molecule type" value="Genomic_DNA"/>
</dbReference>
<feature type="region of interest" description="Disordered" evidence="1">
    <location>
        <begin position="88"/>
        <end position="145"/>
    </location>
</feature>
<evidence type="ECO:0000256" key="1">
    <source>
        <dbReference type="SAM" id="MobiDB-lite"/>
    </source>
</evidence>
<sequence>MRLDRGGKLMFNMYLSDPTENLLKESKGASWGPLNTGVQKGVPAVHHRAGHLQVPGELLPDPVLRDLQTEPRGPRCGALRLLLLARLGPGGAVPQPQPAARGALRHRVPDPHQLRQQHQQPEQHQQPLQLSARGSARSTGRRTGS</sequence>
<dbReference type="AlphaFoldDB" id="A0A834C5S4"/>
<reference evidence="2" key="1">
    <citation type="journal article" name="BMC Genomics">
        <title>Long-read sequencing and de novo genome assembly of marine medaka (Oryzias melastigma).</title>
        <authorList>
            <person name="Liang P."/>
            <person name="Saqib H.S.A."/>
            <person name="Ni X."/>
            <person name="Shen Y."/>
        </authorList>
    </citation>
    <scope>NUCLEOTIDE SEQUENCE</scope>
    <source>
        <strain evidence="2">Bigg-433</strain>
    </source>
</reference>
<feature type="compositionally biased region" description="Low complexity" evidence="1">
    <location>
        <begin position="88"/>
        <end position="102"/>
    </location>
</feature>
<name>A0A834C5S4_ORYME</name>
<organism evidence="2 3">
    <name type="scientific">Oryzias melastigma</name>
    <name type="common">Marine medaka</name>
    <dbReference type="NCBI Taxonomy" id="30732"/>
    <lineage>
        <taxon>Eukaryota</taxon>
        <taxon>Metazoa</taxon>
        <taxon>Chordata</taxon>
        <taxon>Craniata</taxon>
        <taxon>Vertebrata</taxon>
        <taxon>Euteleostomi</taxon>
        <taxon>Actinopterygii</taxon>
        <taxon>Neopterygii</taxon>
        <taxon>Teleostei</taxon>
        <taxon>Neoteleostei</taxon>
        <taxon>Acanthomorphata</taxon>
        <taxon>Ovalentaria</taxon>
        <taxon>Atherinomorphae</taxon>
        <taxon>Beloniformes</taxon>
        <taxon>Adrianichthyidae</taxon>
        <taxon>Oryziinae</taxon>
        <taxon>Oryzias</taxon>
    </lineage>
</organism>
<feature type="compositionally biased region" description="Low complexity" evidence="1">
    <location>
        <begin position="114"/>
        <end position="145"/>
    </location>
</feature>
<comment type="caution">
    <text evidence="2">The sequence shown here is derived from an EMBL/GenBank/DDBJ whole genome shotgun (WGS) entry which is preliminary data.</text>
</comment>
<feature type="non-terminal residue" evidence="2">
    <location>
        <position position="145"/>
    </location>
</feature>
<dbReference type="Proteomes" id="UP000646548">
    <property type="component" value="Unassembled WGS sequence"/>
</dbReference>
<accession>A0A834C5S4</accession>
<protein>
    <submittedName>
        <fullName evidence="2">Protein FEV</fullName>
    </submittedName>
</protein>
<evidence type="ECO:0000313" key="3">
    <source>
        <dbReference type="Proteomes" id="UP000646548"/>
    </source>
</evidence>
<gene>
    <name evidence="2" type="ORF">FQA47_020638</name>
</gene>
<proteinExistence type="predicted"/>
<evidence type="ECO:0000313" key="2">
    <source>
        <dbReference type="EMBL" id="KAF6723402.1"/>
    </source>
</evidence>